<keyword evidence="2" id="KW-0809">Transit peptide</keyword>
<dbReference type="STRING" id="112090.W4FJD3"/>
<dbReference type="OrthoDB" id="20799at2759"/>
<dbReference type="SMART" id="SM00054">
    <property type="entry name" value="EFh"/>
    <property type="match status" value="2"/>
</dbReference>
<dbReference type="Gene3D" id="1.10.238.10">
    <property type="entry name" value="EF-hand"/>
    <property type="match status" value="1"/>
</dbReference>
<feature type="domain" description="EF-hand" evidence="4">
    <location>
        <begin position="1"/>
        <end position="35"/>
    </location>
</feature>
<feature type="region of interest" description="Disordered" evidence="3">
    <location>
        <begin position="153"/>
        <end position="203"/>
    </location>
</feature>
<dbReference type="RefSeq" id="XP_009842859.1">
    <property type="nucleotide sequence ID" value="XM_009844557.1"/>
</dbReference>
<accession>W4FJD3</accession>
<sequence>MDAELRALFERLDKNHDGFLCVDDLSKATRRLPLMAAWQLVAEMDKTGDGFVFLSEFLATMPRLLTTNDDDPFSWAGIWNSHRTRGHHDDMDSTSASLPPPLKRPASPSHSVQVEKKANVGMARKSASKLGMFLTQVPPNEVQVRLSQSFVAGKAESPDDTATLIGQPPNEEPFESPKRMARECISPPSDIPHENPLDPEQLNLPSDEFQVARPQPESLVQVHGIPSVDASANASADCSSPISPPVDPSSTTTTLQPGDNTIGSVKAAIVLCLDSIKRACATYADDDLSNARQLLAALADAKAAMAVRHIPQFLGAAVKSFDKARLSMVADAEKAYNFVSIQHVEQAMKIRAFRKTVLPQVFPNPPDNPKQVLADLFPDIVADTIDQMFDACANDLHSCFEVLCGLSDYSTLDTSLSPKASYLRRQRGKLPSTGPEGDLKPDDDLHAPLFEVKGYQKPKKLNRSMVSSEPVAASRGLDDCQFFSMPPPLDDGTDTWPPLTPGEATEAFAAFETAQNMPEILLAWQKFNVNRSTVHHTNVYSHLKSHLLPSLSFLHVRIFDILDEKRQETPFYAQHPARSRRVLIVGGGPVGLRTAIEVALLGGDAIVVEKRANFNRENILHLFPWVVHDLTKLGAKVFYRRFCMSSSHLHIGTRQLQCILLKVALMVGVTVFDQTSFEAIDEDGDGYVIRTNPPLPDPCRRVSALVGAGGNRDTIGHLVDIGRKSFSPSPAVGAVVIFPNRRTKAEVTLRQFSWAKQYNQDMFAALKADLGVDVENVVYYRDEVHYVVMTPKKASLIDAGVLETKELDSVNSDALQLYVRKVLAFLQIPAPDDDQLDAQLFDFSQTRRAEKAAVVLHHHAKSKLLVALVGDALLEPFWPQGLGINRGFLSALDTAFAVARLDKADDQTLLADHDKHYKACTGLRLRANIRSFNVDPASRYKT</sequence>
<dbReference type="EMBL" id="KI913195">
    <property type="protein sequence ID" value="ETV67602.1"/>
    <property type="molecule type" value="Genomic_DNA"/>
</dbReference>
<dbReference type="CDD" id="cd00051">
    <property type="entry name" value="EFh"/>
    <property type="match status" value="1"/>
</dbReference>
<feature type="compositionally biased region" description="Low complexity" evidence="3">
    <location>
        <begin position="232"/>
        <end position="241"/>
    </location>
</feature>
<dbReference type="AlphaFoldDB" id="W4FJD3"/>
<dbReference type="PROSITE" id="PS50222">
    <property type="entry name" value="EF_HAND_2"/>
    <property type="match status" value="1"/>
</dbReference>
<dbReference type="SUPFAM" id="SSF47473">
    <property type="entry name" value="EF-hand"/>
    <property type="match status" value="1"/>
</dbReference>
<dbReference type="VEuPathDB" id="FungiDB:H257_16201"/>
<dbReference type="InterPro" id="IPR011992">
    <property type="entry name" value="EF-hand-dom_pair"/>
</dbReference>
<feature type="region of interest" description="Disordered" evidence="3">
    <location>
        <begin position="423"/>
        <end position="443"/>
    </location>
</feature>
<evidence type="ECO:0000256" key="2">
    <source>
        <dbReference type="ARBA" id="ARBA00022946"/>
    </source>
</evidence>
<dbReference type="InterPro" id="IPR002048">
    <property type="entry name" value="EF_hand_dom"/>
</dbReference>
<name>W4FJD3_APHAT</name>
<dbReference type="GeneID" id="20818197"/>
<evidence type="ECO:0000313" key="5">
    <source>
        <dbReference type="EMBL" id="ETV67602.1"/>
    </source>
</evidence>
<protein>
    <recommendedName>
        <fullName evidence="4">EF-hand domain-containing protein</fullName>
    </recommendedName>
</protein>
<dbReference type="InterPro" id="IPR018247">
    <property type="entry name" value="EF_Hand_1_Ca_BS"/>
</dbReference>
<dbReference type="PROSITE" id="PS00018">
    <property type="entry name" value="EF_HAND_1"/>
    <property type="match status" value="1"/>
</dbReference>
<dbReference type="SUPFAM" id="SSF51905">
    <property type="entry name" value="FAD/NAD(P)-binding domain"/>
    <property type="match status" value="1"/>
</dbReference>
<evidence type="ECO:0000256" key="1">
    <source>
        <dbReference type="ARBA" id="ARBA00022837"/>
    </source>
</evidence>
<dbReference type="GO" id="GO:0005509">
    <property type="term" value="F:calcium ion binding"/>
    <property type="evidence" value="ECO:0007669"/>
    <property type="project" value="InterPro"/>
</dbReference>
<organism evidence="5">
    <name type="scientific">Aphanomyces astaci</name>
    <name type="common">Crayfish plague agent</name>
    <dbReference type="NCBI Taxonomy" id="112090"/>
    <lineage>
        <taxon>Eukaryota</taxon>
        <taxon>Sar</taxon>
        <taxon>Stramenopiles</taxon>
        <taxon>Oomycota</taxon>
        <taxon>Saprolegniomycetes</taxon>
        <taxon>Saprolegniales</taxon>
        <taxon>Verrucalvaceae</taxon>
        <taxon>Aphanomyces</taxon>
    </lineage>
</organism>
<dbReference type="Pfam" id="PF25413">
    <property type="entry name" value="Rossman_Mical"/>
    <property type="match status" value="1"/>
</dbReference>
<keyword evidence="1" id="KW-0106">Calcium</keyword>
<dbReference type="Gene3D" id="3.50.50.60">
    <property type="entry name" value="FAD/NAD(P)-binding domain"/>
    <property type="match status" value="1"/>
</dbReference>
<feature type="region of interest" description="Disordered" evidence="3">
    <location>
        <begin position="232"/>
        <end position="257"/>
    </location>
</feature>
<reference evidence="5" key="1">
    <citation type="submission" date="2013-12" db="EMBL/GenBank/DDBJ databases">
        <title>The Genome Sequence of Aphanomyces astaci APO3.</title>
        <authorList>
            <consortium name="The Broad Institute Genomics Platform"/>
            <person name="Russ C."/>
            <person name="Tyler B."/>
            <person name="van West P."/>
            <person name="Dieguez-Uribeondo J."/>
            <person name="Young S.K."/>
            <person name="Zeng Q."/>
            <person name="Gargeya S."/>
            <person name="Fitzgerald M."/>
            <person name="Abouelleil A."/>
            <person name="Alvarado L."/>
            <person name="Chapman S.B."/>
            <person name="Gainer-Dewar J."/>
            <person name="Goldberg J."/>
            <person name="Griggs A."/>
            <person name="Gujja S."/>
            <person name="Hansen M."/>
            <person name="Howarth C."/>
            <person name="Imamovic A."/>
            <person name="Ireland A."/>
            <person name="Larimer J."/>
            <person name="McCowan C."/>
            <person name="Murphy C."/>
            <person name="Pearson M."/>
            <person name="Poon T.W."/>
            <person name="Priest M."/>
            <person name="Roberts A."/>
            <person name="Saif S."/>
            <person name="Shea T."/>
            <person name="Sykes S."/>
            <person name="Wortman J."/>
            <person name="Nusbaum C."/>
            <person name="Birren B."/>
        </authorList>
    </citation>
    <scope>NUCLEOTIDE SEQUENCE [LARGE SCALE GENOMIC DNA]</scope>
    <source>
        <strain evidence="5">APO3</strain>
    </source>
</reference>
<gene>
    <name evidence="5" type="ORF">H257_16201</name>
</gene>
<evidence type="ECO:0000256" key="3">
    <source>
        <dbReference type="SAM" id="MobiDB-lite"/>
    </source>
</evidence>
<evidence type="ECO:0000259" key="4">
    <source>
        <dbReference type="PROSITE" id="PS50222"/>
    </source>
</evidence>
<dbReference type="InterPro" id="IPR036188">
    <property type="entry name" value="FAD/NAD-bd_sf"/>
</dbReference>
<feature type="region of interest" description="Disordered" evidence="3">
    <location>
        <begin position="84"/>
        <end position="114"/>
    </location>
</feature>
<dbReference type="InterPro" id="IPR057494">
    <property type="entry name" value="Rossman_Mical"/>
</dbReference>
<proteinExistence type="predicted"/>
<dbReference type="Pfam" id="PF13202">
    <property type="entry name" value="EF-hand_5"/>
    <property type="match status" value="1"/>
</dbReference>